<sequence>MKSYTTTVGVKNWIGEEVVNIYEYSHQENNRYFQTLSFEKIEGYKNGNQKMNAVMQ</sequence>
<keyword evidence="2" id="KW-1185">Reference proteome</keyword>
<dbReference type="Proteomes" id="UP000651837">
    <property type="component" value="Unassembled WGS sequence"/>
</dbReference>
<protein>
    <submittedName>
        <fullName evidence="1">Uncharacterized protein</fullName>
    </submittedName>
</protein>
<evidence type="ECO:0000313" key="1">
    <source>
        <dbReference type="EMBL" id="MBD1262718.1"/>
    </source>
</evidence>
<evidence type="ECO:0000313" key="2">
    <source>
        <dbReference type="Proteomes" id="UP000651837"/>
    </source>
</evidence>
<reference evidence="1 2" key="1">
    <citation type="submission" date="2020-07" db="EMBL/GenBank/DDBJ databases">
        <title>The draft genome sequence of Maribacter polysiphoniae KCTC 22021.</title>
        <authorList>
            <person name="Mu L."/>
        </authorList>
    </citation>
    <scope>NUCLEOTIDE SEQUENCE [LARGE SCALE GENOMIC DNA]</scope>
    <source>
        <strain evidence="1 2">KCTC 22021</strain>
    </source>
</reference>
<proteinExistence type="predicted"/>
<name>A0ABR7W6P7_9FLAO</name>
<gene>
    <name evidence="1" type="ORF">HZY62_19130</name>
</gene>
<accession>A0ABR7W6P7</accession>
<organism evidence="1 2">
    <name type="scientific">Maribacter polysiphoniae</name>
    <dbReference type="NCBI Taxonomy" id="429344"/>
    <lineage>
        <taxon>Bacteria</taxon>
        <taxon>Pseudomonadati</taxon>
        <taxon>Bacteroidota</taxon>
        <taxon>Flavobacteriia</taxon>
        <taxon>Flavobacteriales</taxon>
        <taxon>Flavobacteriaceae</taxon>
        <taxon>Maribacter</taxon>
    </lineage>
</organism>
<dbReference type="EMBL" id="JACWLN010000013">
    <property type="protein sequence ID" value="MBD1262718.1"/>
    <property type="molecule type" value="Genomic_DNA"/>
</dbReference>
<comment type="caution">
    <text evidence="1">The sequence shown here is derived from an EMBL/GenBank/DDBJ whole genome shotgun (WGS) entry which is preliminary data.</text>
</comment>